<evidence type="ECO:0000256" key="1">
    <source>
        <dbReference type="SAM" id="SignalP"/>
    </source>
</evidence>
<organism evidence="2 3">
    <name type="scientific">Rubritalea halochordaticola</name>
    <dbReference type="NCBI Taxonomy" id="714537"/>
    <lineage>
        <taxon>Bacteria</taxon>
        <taxon>Pseudomonadati</taxon>
        <taxon>Verrucomicrobiota</taxon>
        <taxon>Verrucomicrobiia</taxon>
        <taxon>Verrucomicrobiales</taxon>
        <taxon>Rubritaleaceae</taxon>
        <taxon>Rubritalea</taxon>
    </lineage>
</organism>
<feature type="chain" id="PRO_5045794397" description="Secreted protein" evidence="1">
    <location>
        <begin position="20"/>
        <end position="144"/>
    </location>
</feature>
<protein>
    <recommendedName>
        <fullName evidence="4">Secreted protein</fullName>
    </recommendedName>
</protein>
<gene>
    <name evidence="2" type="ORF">Rhal01_00043</name>
</gene>
<dbReference type="Proteomes" id="UP001424741">
    <property type="component" value="Unassembled WGS sequence"/>
</dbReference>
<comment type="caution">
    <text evidence="2">The sequence shown here is derived from an EMBL/GenBank/DDBJ whole genome shotgun (WGS) entry which is preliminary data.</text>
</comment>
<proteinExistence type="predicted"/>
<evidence type="ECO:0008006" key="4">
    <source>
        <dbReference type="Google" id="ProtNLM"/>
    </source>
</evidence>
<evidence type="ECO:0000313" key="2">
    <source>
        <dbReference type="EMBL" id="GAA5493891.1"/>
    </source>
</evidence>
<feature type="signal peptide" evidence="1">
    <location>
        <begin position="1"/>
        <end position="19"/>
    </location>
</feature>
<sequence length="144" mass="15991">MKSTAILIALVCSSTFIIAEDSPARQSLTVQIKLPAAELITKDKNFSGYLETVKIPDINHRLNKRDAATLIGLIIQIHRQLEQHPKLKSTIKKDCDILKTLASNFHDLNILIQITEGQSIEVSSASKLLEPYFAGAKDYPAHIK</sequence>
<keyword evidence="3" id="KW-1185">Reference proteome</keyword>
<evidence type="ECO:0000313" key="3">
    <source>
        <dbReference type="Proteomes" id="UP001424741"/>
    </source>
</evidence>
<reference evidence="2 3" key="1">
    <citation type="submission" date="2024-02" db="EMBL/GenBank/DDBJ databases">
        <title>Rubritalea halochordaticola NBRC 107102.</title>
        <authorList>
            <person name="Ichikawa N."/>
            <person name="Katano-Makiyama Y."/>
            <person name="Hidaka K."/>
        </authorList>
    </citation>
    <scope>NUCLEOTIDE SEQUENCE [LARGE SCALE GENOMIC DNA]</scope>
    <source>
        <strain evidence="2 3">NBRC 107102</strain>
    </source>
</reference>
<name>A0ABP9UTS9_9BACT</name>
<dbReference type="EMBL" id="BAABRL010000001">
    <property type="protein sequence ID" value="GAA5493891.1"/>
    <property type="molecule type" value="Genomic_DNA"/>
</dbReference>
<keyword evidence="1" id="KW-0732">Signal</keyword>
<dbReference type="RefSeq" id="WP_346186970.1">
    <property type="nucleotide sequence ID" value="NZ_BAABRL010000001.1"/>
</dbReference>
<accession>A0ABP9UTS9</accession>